<reference evidence="2 3" key="1">
    <citation type="journal article" date="2011" name="Science">
        <title>The ecoresponsive genome of Daphnia pulex.</title>
        <authorList>
            <person name="Colbourne J.K."/>
            <person name="Pfrender M.E."/>
            <person name="Gilbert D."/>
            <person name="Thomas W.K."/>
            <person name="Tucker A."/>
            <person name="Oakley T.H."/>
            <person name="Tokishita S."/>
            <person name="Aerts A."/>
            <person name="Arnold G.J."/>
            <person name="Basu M.K."/>
            <person name="Bauer D.J."/>
            <person name="Caceres C.E."/>
            <person name="Carmel L."/>
            <person name="Casola C."/>
            <person name="Choi J.H."/>
            <person name="Detter J.C."/>
            <person name="Dong Q."/>
            <person name="Dusheyko S."/>
            <person name="Eads B.D."/>
            <person name="Frohlich T."/>
            <person name="Geiler-Samerotte K.A."/>
            <person name="Gerlach D."/>
            <person name="Hatcher P."/>
            <person name="Jogdeo S."/>
            <person name="Krijgsveld J."/>
            <person name="Kriventseva E.V."/>
            <person name="Kultz D."/>
            <person name="Laforsch C."/>
            <person name="Lindquist E."/>
            <person name="Lopez J."/>
            <person name="Manak J.R."/>
            <person name="Muller J."/>
            <person name="Pangilinan J."/>
            <person name="Patwardhan R.P."/>
            <person name="Pitluck S."/>
            <person name="Pritham E.J."/>
            <person name="Rechtsteiner A."/>
            <person name="Rho M."/>
            <person name="Rogozin I.B."/>
            <person name="Sakarya O."/>
            <person name="Salamov A."/>
            <person name="Schaack S."/>
            <person name="Shapiro H."/>
            <person name="Shiga Y."/>
            <person name="Skalitzky C."/>
            <person name="Smith Z."/>
            <person name="Souvorov A."/>
            <person name="Sung W."/>
            <person name="Tang Z."/>
            <person name="Tsuchiya D."/>
            <person name="Tu H."/>
            <person name="Vos H."/>
            <person name="Wang M."/>
            <person name="Wolf Y.I."/>
            <person name="Yamagata H."/>
            <person name="Yamada T."/>
            <person name="Ye Y."/>
            <person name="Shaw J.R."/>
            <person name="Andrews J."/>
            <person name="Crease T.J."/>
            <person name="Tang H."/>
            <person name="Lucas S.M."/>
            <person name="Robertson H.M."/>
            <person name="Bork P."/>
            <person name="Koonin E.V."/>
            <person name="Zdobnov E.M."/>
            <person name="Grigoriev I.V."/>
            <person name="Lynch M."/>
            <person name="Boore J.L."/>
        </authorList>
    </citation>
    <scope>NUCLEOTIDE SEQUENCE [LARGE SCALE GENOMIC DNA]</scope>
</reference>
<dbReference type="FunFam" id="3.90.190.10:FF:000232">
    <property type="entry name" value="Uncharacterized protein"/>
    <property type="match status" value="1"/>
</dbReference>
<keyword evidence="3" id="KW-1185">Reference proteome</keyword>
<dbReference type="PANTHER" id="PTHR19134">
    <property type="entry name" value="RECEPTOR-TYPE TYROSINE-PROTEIN PHOSPHATASE"/>
    <property type="match status" value="1"/>
</dbReference>
<sequence>MYWDWPKEGVETHGVVQVKLVNEDASATYAIRTFFIKHLKLKKKKSQSVERVVLQFHYTNWPDHGTPDHPLPILSYVRQSAAANPIGPVPIIVRCSAGETYWSYCNLDERT</sequence>
<dbReference type="InterPro" id="IPR050348">
    <property type="entry name" value="Protein-Tyr_Phosphatase"/>
</dbReference>
<dbReference type="PANTHER" id="PTHR19134:SF540">
    <property type="entry name" value="TYROSINE-PROTEIN PHOSPHATASE 99A"/>
    <property type="match status" value="1"/>
</dbReference>
<dbReference type="Proteomes" id="UP000000305">
    <property type="component" value="Unassembled WGS sequence"/>
</dbReference>
<dbReference type="PhylomeDB" id="E9G1V2"/>
<dbReference type="SUPFAM" id="SSF52799">
    <property type="entry name" value="(Phosphotyrosine protein) phosphatases II"/>
    <property type="match status" value="1"/>
</dbReference>
<accession>E9G1V2</accession>
<dbReference type="InParanoid" id="E9G1V2"/>
<dbReference type="eggNOG" id="KOG0789">
    <property type="taxonomic scope" value="Eukaryota"/>
</dbReference>
<dbReference type="Gene3D" id="3.90.190.10">
    <property type="entry name" value="Protein tyrosine phosphatase superfamily"/>
    <property type="match status" value="1"/>
</dbReference>
<organism evidence="2 3">
    <name type="scientific">Daphnia pulex</name>
    <name type="common">Water flea</name>
    <dbReference type="NCBI Taxonomy" id="6669"/>
    <lineage>
        <taxon>Eukaryota</taxon>
        <taxon>Metazoa</taxon>
        <taxon>Ecdysozoa</taxon>
        <taxon>Arthropoda</taxon>
        <taxon>Crustacea</taxon>
        <taxon>Branchiopoda</taxon>
        <taxon>Diplostraca</taxon>
        <taxon>Cladocera</taxon>
        <taxon>Anomopoda</taxon>
        <taxon>Daphniidae</taxon>
        <taxon>Daphnia</taxon>
    </lineage>
</organism>
<name>E9G1V2_DAPPU</name>
<dbReference type="PRINTS" id="PR00700">
    <property type="entry name" value="PRTYPHPHTASE"/>
</dbReference>
<dbReference type="GO" id="GO:0004725">
    <property type="term" value="F:protein tyrosine phosphatase activity"/>
    <property type="evidence" value="ECO:0007669"/>
    <property type="project" value="InterPro"/>
</dbReference>
<dbReference type="PROSITE" id="PS50055">
    <property type="entry name" value="TYR_PHOSPHATASE_PTP"/>
    <property type="match status" value="1"/>
</dbReference>
<dbReference type="AlphaFoldDB" id="E9G1V2"/>
<dbReference type="InterPro" id="IPR029021">
    <property type="entry name" value="Prot-tyrosine_phosphatase-like"/>
</dbReference>
<dbReference type="EMBL" id="GL732529">
    <property type="protein sequence ID" value="EFX86747.1"/>
    <property type="molecule type" value="Genomic_DNA"/>
</dbReference>
<proteinExistence type="predicted"/>
<dbReference type="STRING" id="6669.E9G1V2"/>
<dbReference type="OrthoDB" id="6371915at2759"/>
<gene>
    <name evidence="2" type="ORF">DAPPUDRAFT_236384</name>
</gene>
<feature type="domain" description="Tyrosine-protein phosphatase" evidence="1">
    <location>
        <begin position="1"/>
        <end position="98"/>
    </location>
</feature>
<evidence type="ECO:0000313" key="3">
    <source>
        <dbReference type="Proteomes" id="UP000000305"/>
    </source>
</evidence>
<dbReference type="InterPro" id="IPR000242">
    <property type="entry name" value="PTP_cat"/>
</dbReference>
<dbReference type="Pfam" id="PF00102">
    <property type="entry name" value="Y_phosphatase"/>
    <property type="match status" value="1"/>
</dbReference>
<evidence type="ECO:0000313" key="2">
    <source>
        <dbReference type="EMBL" id="EFX86747.1"/>
    </source>
</evidence>
<dbReference type="HOGENOM" id="CLU_174257_0_0_1"/>
<protein>
    <recommendedName>
        <fullName evidence="1">Tyrosine-protein phosphatase domain-containing protein</fullName>
    </recommendedName>
</protein>
<evidence type="ECO:0000259" key="1">
    <source>
        <dbReference type="PROSITE" id="PS50055"/>
    </source>
</evidence>
<dbReference type="KEGG" id="dpx:DAPPUDRAFT_236384"/>